<dbReference type="PANTHER" id="PTHR43582:SF2">
    <property type="entry name" value="LINEARMYCIN RESISTANCE ATP-BINDING PROTEIN LNRL"/>
    <property type="match status" value="1"/>
</dbReference>
<organism evidence="10 11">
    <name type="scientific">Thermocladium modestius</name>
    <dbReference type="NCBI Taxonomy" id="62609"/>
    <lineage>
        <taxon>Archaea</taxon>
        <taxon>Thermoproteota</taxon>
        <taxon>Thermoprotei</taxon>
        <taxon>Thermoproteales</taxon>
        <taxon>Thermoproteaceae</taxon>
        <taxon>Thermocladium</taxon>
    </lineage>
</organism>
<evidence type="ECO:0000256" key="5">
    <source>
        <dbReference type="ARBA" id="ARBA00022840"/>
    </source>
</evidence>
<dbReference type="GO" id="GO:1900753">
    <property type="term" value="P:doxorubicin transport"/>
    <property type="evidence" value="ECO:0007669"/>
    <property type="project" value="InterPro"/>
</dbReference>
<comment type="similarity">
    <text evidence="8">Belongs to the ABC transporter superfamily. Drug exporter-1 (DrugE1) (TC 3.A.1.105) family.</text>
</comment>
<evidence type="ECO:0000313" key="11">
    <source>
        <dbReference type="Proteomes" id="UP000610960"/>
    </source>
</evidence>
<keyword evidence="2" id="KW-0813">Transport</keyword>
<keyword evidence="7" id="KW-0472">Membrane</keyword>
<name>A0A830GYT3_9CREN</name>
<comment type="caution">
    <text evidence="10">The sequence shown here is derived from an EMBL/GenBank/DDBJ whole genome shotgun (WGS) entry which is preliminary data.</text>
</comment>
<evidence type="ECO:0000256" key="4">
    <source>
        <dbReference type="ARBA" id="ARBA00022741"/>
    </source>
</evidence>
<dbReference type="Gene3D" id="3.40.50.300">
    <property type="entry name" value="P-loop containing nucleotide triphosphate hydrolases"/>
    <property type="match status" value="1"/>
</dbReference>
<dbReference type="GO" id="GO:0005886">
    <property type="term" value="C:plasma membrane"/>
    <property type="evidence" value="ECO:0007669"/>
    <property type="project" value="UniProtKB-SubCell"/>
</dbReference>
<dbReference type="Pfam" id="PF00005">
    <property type="entry name" value="ABC_tran"/>
    <property type="match status" value="1"/>
</dbReference>
<dbReference type="FunFam" id="3.40.50.300:FF:000589">
    <property type="entry name" value="ABC transporter, ATP-binding subunit"/>
    <property type="match status" value="1"/>
</dbReference>
<keyword evidence="11" id="KW-1185">Reference proteome</keyword>
<evidence type="ECO:0000256" key="7">
    <source>
        <dbReference type="ARBA" id="ARBA00023136"/>
    </source>
</evidence>
<reference evidence="10" key="1">
    <citation type="journal article" date="2014" name="Int. J. Syst. Evol. Microbiol.">
        <title>Complete genome sequence of Corynebacterium casei LMG S-19264T (=DSM 44701T), isolated from a smear-ripened cheese.</title>
        <authorList>
            <consortium name="US DOE Joint Genome Institute (JGI-PGF)"/>
            <person name="Walter F."/>
            <person name="Albersmeier A."/>
            <person name="Kalinowski J."/>
            <person name="Ruckert C."/>
        </authorList>
    </citation>
    <scope>NUCLEOTIDE SEQUENCE</scope>
    <source>
        <strain evidence="10">JCM 10088</strain>
    </source>
</reference>
<evidence type="ECO:0000256" key="1">
    <source>
        <dbReference type="ARBA" id="ARBA00004413"/>
    </source>
</evidence>
<evidence type="ECO:0000256" key="8">
    <source>
        <dbReference type="ARBA" id="ARBA00049985"/>
    </source>
</evidence>
<protein>
    <submittedName>
        <fullName evidence="10">Daunorubicin resistance protein DrrA family ABC transporter ATP-binding protein</fullName>
    </submittedName>
</protein>
<dbReference type="InterPro" id="IPR005894">
    <property type="entry name" value="DrrA"/>
</dbReference>
<dbReference type="InterPro" id="IPR003593">
    <property type="entry name" value="AAA+_ATPase"/>
</dbReference>
<evidence type="ECO:0000313" key="10">
    <source>
        <dbReference type="EMBL" id="GGP21951.1"/>
    </source>
</evidence>
<dbReference type="AlphaFoldDB" id="A0A830GYT3"/>
<dbReference type="GO" id="GO:0016887">
    <property type="term" value="F:ATP hydrolysis activity"/>
    <property type="evidence" value="ECO:0007669"/>
    <property type="project" value="InterPro"/>
</dbReference>
<dbReference type="GO" id="GO:0005524">
    <property type="term" value="F:ATP binding"/>
    <property type="evidence" value="ECO:0007669"/>
    <property type="project" value="UniProtKB-KW"/>
</dbReference>
<dbReference type="OrthoDB" id="31298at2157"/>
<keyword evidence="4" id="KW-0547">Nucleotide-binding</keyword>
<dbReference type="NCBIfam" id="TIGR01188">
    <property type="entry name" value="drrA"/>
    <property type="match status" value="1"/>
</dbReference>
<accession>A0A830GYT3</accession>
<evidence type="ECO:0000256" key="3">
    <source>
        <dbReference type="ARBA" id="ARBA00022475"/>
    </source>
</evidence>
<dbReference type="Pfam" id="PF13732">
    <property type="entry name" value="DrrA1-3_C"/>
    <property type="match status" value="1"/>
</dbReference>
<keyword evidence="5 10" id="KW-0067">ATP-binding</keyword>
<dbReference type="InterPro" id="IPR017871">
    <property type="entry name" value="ABC_transporter-like_CS"/>
</dbReference>
<reference evidence="10" key="2">
    <citation type="submission" date="2020-09" db="EMBL/GenBank/DDBJ databases">
        <authorList>
            <person name="Sun Q."/>
            <person name="Ohkuma M."/>
        </authorList>
    </citation>
    <scope>NUCLEOTIDE SEQUENCE</scope>
    <source>
        <strain evidence="10">JCM 10088</strain>
    </source>
</reference>
<dbReference type="PANTHER" id="PTHR43582">
    <property type="entry name" value="LINEARMYCIN RESISTANCE ATP-BINDING PROTEIN LNRL"/>
    <property type="match status" value="1"/>
</dbReference>
<gene>
    <name evidence="10" type="ORF">GCM10007981_15850</name>
</gene>
<dbReference type="InterPro" id="IPR025302">
    <property type="entry name" value="DrrA1/2-like_C"/>
</dbReference>
<dbReference type="Proteomes" id="UP000610960">
    <property type="component" value="Unassembled WGS sequence"/>
</dbReference>
<dbReference type="EMBL" id="BMNL01000003">
    <property type="protein sequence ID" value="GGP21951.1"/>
    <property type="molecule type" value="Genomic_DNA"/>
</dbReference>
<keyword evidence="6" id="KW-1278">Translocase</keyword>
<feature type="domain" description="ABC transporter" evidence="9">
    <location>
        <begin position="6"/>
        <end position="237"/>
    </location>
</feature>
<dbReference type="PROSITE" id="PS00211">
    <property type="entry name" value="ABC_TRANSPORTER_1"/>
    <property type="match status" value="1"/>
</dbReference>
<dbReference type="InterPro" id="IPR027417">
    <property type="entry name" value="P-loop_NTPase"/>
</dbReference>
<evidence type="ECO:0000256" key="6">
    <source>
        <dbReference type="ARBA" id="ARBA00022967"/>
    </source>
</evidence>
<evidence type="ECO:0000259" key="9">
    <source>
        <dbReference type="PROSITE" id="PS50893"/>
    </source>
</evidence>
<evidence type="ECO:0000256" key="2">
    <source>
        <dbReference type="ARBA" id="ARBA00022448"/>
    </source>
</evidence>
<keyword evidence="3" id="KW-1003">Cell membrane</keyword>
<dbReference type="SUPFAM" id="SSF52540">
    <property type="entry name" value="P-loop containing nucleoside triphosphate hydrolases"/>
    <property type="match status" value="1"/>
</dbReference>
<comment type="subcellular location">
    <subcellularLocation>
        <location evidence="1">Cell membrane</location>
        <topology evidence="1">Peripheral membrane protein</topology>
        <orientation evidence="1">Cytoplasmic side</orientation>
    </subcellularLocation>
</comment>
<proteinExistence type="inferred from homology"/>
<dbReference type="RefSeq" id="WP_188596845.1">
    <property type="nucleotide sequence ID" value="NZ_BMNL01000003.1"/>
</dbReference>
<dbReference type="GO" id="GO:0043215">
    <property type="term" value="P:daunorubicin transport"/>
    <property type="evidence" value="ECO:0007669"/>
    <property type="project" value="InterPro"/>
</dbReference>
<sequence length="333" mass="36723">MSSPAIKAINLTKKYGSLLAVDHINFEVAVGEIFGLLGPNGAGKSTTIGMLTTLVKPTEGTALVNGFDVIKQPSKVRASIGVVLQEYTADEDLTGWENLMLAASLYGIPKDVAKERAKELLQMVELTNAANKKVENYSGGMRRRLEIAMGLINRPRILFLDEPTLGLDVQTRSAIWTYITKLKKEYNMTILVTTHYLEEADAYCDRIAIIDKGKIAKIGTPKELKESLGGDIIMLQIAGNIDLAKQIIMSMDGMGDVRVMDNSIWITAKDGGSMAPRILEALNKNGVRVAKISITEPTMDEVYMKYTGKSLREEQSNWEEAMSTMRTIRKARS</sequence>
<dbReference type="InterPro" id="IPR003439">
    <property type="entry name" value="ABC_transporter-like_ATP-bd"/>
</dbReference>
<dbReference type="SMART" id="SM00382">
    <property type="entry name" value="AAA"/>
    <property type="match status" value="1"/>
</dbReference>
<dbReference type="PROSITE" id="PS50893">
    <property type="entry name" value="ABC_TRANSPORTER_2"/>
    <property type="match status" value="1"/>
</dbReference>